<accession>A0AAN7M9C4</accession>
<evidence type="ECO:0000313" key="2">
    <source>
        <dbReference type="Proteomes" id="UP001346149"/>
    </source>
</evidence>
<sequence length="123" mass="14024">MLLEPQLKINRPFELPGNFTIHDFTFAAFLGAIPRPPDGSDFCEGRRECEMSEEREGRYSDEGYDGMHLQGPRAVPEVHKKFLADLVWANEEDKICIKNSDGVKTCRFIAIHAGLQNEKKVEE</sequence>
<dbReference type="PANTHER" id="PTHR47474:SF1">
    <property type="entry name" value="TYROSINE-PROTEIN PHOSPHATASE RLPH2"/>
    <property type="match status" value="1"/>
</dbReference>
<reference evidence="1 2" key="1">
    <citation type="journal article" date="2023" name="Hortic Res">
        <title>Pangenome of water caltrop reveals structural variations and asymmetric subgenome divergence after allopolyploidization.</title>
        <authorList>
            <person name="Zhang X."/>
            <person name="Chen Y."/>
            <person name="Wang L."/>
            <person name="Yuan Y."/>
            <person name="Fang M."/>
            <person name="Shi L."/>
            <person name="Lu R."/>
            <person name="Comes H.P."/>
            <person name="Ma Y."/>
            <person name="Chen Y."/>
            <person name="Huang G."/>
            <person name="Zhou Y."/>
            <person name="Zheng Z."/>
            <person name="Qiu Y."/>
        </authorList>
    </citation>
    <scope>NUCLEOTIDE SEQUENCE [LARGE SCALE GENOMIC DNA]</scope>
    <source>
        <strain evidence="1">F231</strain>
    </source>
</reference>
<dbReference type="Proteomes" id="UP001346149">
    <property type="component" value="Unassembled WGS sequence"/>
</dbReference>
<comment type="caution">
    <text evidence="1">The sequence shown here is derived from an EMBL/GenBank/DDBJ whole genome shotgun (WGS) entry which is preliminary data.</text>
</comment>
<proteinExistence type="predicted"/>
<name>A0AAN7M9C4_TRANT</name>
<dbReference type="PANTHER" id="PTHR47474">
    <property type="entry name" value="TYROSINE-PROTEIN PHOSPHATASE RLPH2"/>
    <property type="match status" value="1"/>
</dbReference>
<gene>
    <name evidence="1" type="ORF">SAY86_021094</name>
</gene>
<evidence type="ECO:0000313" key="1">
    <source>
        <dbReference type="EMBL" id="KAK4800607.1"/>
    </source>
</evidence>
<organism evidence="1 2">
    <name type="scientific">Trapa natans</name>
    <name type="common">Water chestnut</name>
    <dbReference type="NCBI Taxonomy" id="22666"/>
    <lineage>
        <taxon>Eukaryota</taxon>
        <taxon>Viridiplantae</taxon>
        <taxon>Streptophyta</taxon>
        <taxon>Embryophyta</taxon>
        <taxon>Tracheophyta</taxon>
        <taxon>Spermatophyta</taxon>
        <taxon>Magnoliopsida</taxon>
        <taxon>eudicotyledons</taxon>
        <taxon>Gunneridae</taxon>
        <taxon>Pentapetalae</taxon>
        <taxon>rosids</taxon>
        <taxon>malvids</taxon>
        <taxon>Myrtales</taxon>
        <taxon>Lythraceae</taxon>
        <taxon>Trapa</taxon>
    </lineage>
</organism>
<protein>
    <submittedName>
        <fullName evidence="1">Uncharacterized protein</fullName>
    </submittedName>
</protein>
<keyword evidence="2" id="KW-1185">Reference proteome</keyword>
<dbReference type="AlphaFoldDB" id="A0AAN7M9C4"/>
<dbReference type="EMBL" id="JAXQNO010000003">
    <property type="protein sequence ID" value="KAK4800607.1"/>
    <property type="molecule type" value="Genomic_DNA"/>
</dbReference>